<feature type="compositionally biased region" description="Low complexity" evidence="4">
    <location>
        <begin position="284"/>
        <end position="300"/>
    </location>
</feature>
<feature type="compositionally biased region" description="Gly residues" evidence="4">
    <location>
        <begin position="674"/>
        <end position="700"/>
    </location>
</feature>
<dbReference type="PANTHER" id="PTHR24198">
    <property type="entry name" value="ANKYRIN REPEAT AND PROTEIN KINASE DOMAIN-CONTAINING PROTEIN"/>
    <property type="match status" value="1"/>
</dbReference>
<feature type="compositionally biased region" description="Pro residues" evidence="4">
    <location>
        <begin position="495"/>
        <end position="507"/>
    </location>
</feature>
<dbReference type="Pfam" id="PF12796">
    <property type="entry name" value="Ank_2"/>
    <property type="match status" value="2"/>
</dbReference>
<feature type="region of interest" description="Disordered" evidence="4">
    <location>
        <begin position="585"/>
        <end position="704"/>
    </location>
</feature>
<accession>A0A9W6EXE2</accession>
<feature type="compositionally biased region" description="Gly residues" evidence="4">
    <location>
        <begin position="359"/>
        <end position="384"/>
    </location>
</feature>
<sequence length="947" mass="97160">MPPKAVTLAAFLPAQLKPSEQAPEPAQQLSIAGQPRPQRCRCEGPYDLCWRYPAGIPNAVCKPTWDRLLAPFQFKGREWTIVELRSLWPHTVQALNERLMKGRMERTLKDDLQDDLQVLVDLIQHSCKPHPRPPRAGMKTLIVQGRILAEAIAQDALFQLDPSDPSAPRPDRDLVDLINRLREHHPASLLAPALHVLRCLGNTAVHLDRDSARLADGEIGDAAAVCCRLVVLVVDAYMHMCANLHRHEQTQEALAQPLLETPAAPIPAPNVLLRQREPTPPRQQPQQQPAEEAAPVDASPVAPPAAALPPPTAALAPPRPSSLHVTPLPERVLFGRRSGPIDAGGSSGDNEGLAPPPAGGGDGGSSSGGGARRGASSGSGGGSAGRRSADGSGRAPYSLTSCDRSAVQYHAHAAAAAASGRSRGGSSSGSGGCSSPTDTRQDRPPASRGWWPSAAVGEAPLAPLLPTPTCLLRRTSGAGAGAQGLPTGLTTAEAGPPPPAAQLPPPAQLHRHRDASASYLVQEAYWSAPAGPGAAALDSTAPYICAAAAASSSFTASGGGDGAAATVVAAAAALVPAGQADPWVSGRTCQHPAGVPGSPGQSSISFPNGDANGNGNGYGAVTSWSLPVHSGSPPPASHPHPPLHHQLYQHHQQQGQQQQQQQQQSVTTSLSGVAGQGQGQGQGTEPGGGGGGSGGGGSGSGAAAAVLPPLEASKRLLQLCAQPQAPPRSKVARLLQAGATMGFTDKSGMTALHMACYYCHADAARLLLAAQPLAAASSDREGRTPLWVAAQRGHTELAEGLLGLPEGAGQVDVANTAGVTPLRVAAAQGHSGVVGALLRAGANVDAADRDGFTPLYVSAARSQLEVVRLLLGAGAQVDRPDKAGRSALWAALHPGGAAKATAEACPERRAAVVRALLAAGADVYLLADPRDRDYCWQLLAQSIAAEE</sequence>
<dbReference type="Gene3D" id="1.25.40.20">
    <property type="entry name" value="Ankyrin repeat-containing domain"/>
    <property type="match status" value="1"/>
</dbReference>
<dbReference type="PANTHER" id="PTHR24198:SF165">
    <property type="entry name" value="ANKYRIN REPEAT-CONTAINING PROTEIN-RELATED"/>
    <property type="match status" value="1"/>
</dbReference>
<gene>
    <name evidence="5" type="primary">PLEST000491</name>
    <name evidence="5" type="ORF">PLESTB_000040500</name>
</gene>
<evidence type="ECO:0000256" key="4">
    <source>
        <dbReference type="SAM" id="MobiDB-lite"/>
    </source>
</evidence>
<feature type="compositionally biased region" description="Gly residues" evidence="4">
    <location>
        <begin position="422"/>
        <end position="432"/>
    </location>
</feature>
<reference evidence="5 6" key="1">
    <citation type="journal article" date="2023" name="Commun. Biol.">
        <title>Reorganization of the ancestral sex-determining regions during the evolution of trioecy in Pleodorina starrii.</title>
        <authorList>
            <person name="Takahashi K."/>
            <person name="Suzuki S."/>
            <person name="Kawai-Toyooka H."/>
            <person name="Yamamoto K."/>
            <person name="Hamaji T."/>
            <person name="Ootsuki R."/>
            <person name="Yamaguchi H."/>
            <person name="Kawachi M."/>
            <person name="Higashiyama T."/>
            <person name="Nozaki H."/>
        </authorList>
    </citation>
    <scope>NUCLEOTIDE SEQUENCE [LARGE SCALE GENOMIC DNA]</scope>
    <source>
        <strain evidence="5 6">NIES-4479</strain>
    </source>
</reference>
<comment type="caution">
    <text evidence="5">The sequence shown here is derived from an EMBL/GenBank/DDBJ whole genome shotgun (WGS) entry which is preliminary data.</text>
</comment>
<dbReference type="AlphaFoldDB" id="A0A9W6EXE2"/>
<dbReference type="PROSITE" id="PS50088">
    <property type="entry name" value="ANK_REPEAT"/>
    <property type="match status" value="3"/>
</dbReference>
<feature type="region of interest" description="Disordered" evidence="4">
    <location>
        <begin position="418"/>
        <end position="452"/>
    </location>
</feature>
<evidence type="ECO:0000313" key="5">
    <source>
        <dbReference type="EMBL" id="GLC47926.1"/>
    </source>
</evidence>
<dbReference type="EMBL" id="BRXU01000001">
    <property type="protein sequence ID" value="GLC47926.1"/>
    <property type="molecule type" value="Genomic_DNA"/>
</dbReference>
<dbReference type="SMART" id="SM00248">
    <property type="entry name" value="ANK"/>
    <property type="match status" value="5"/>
</dbReference>
<dbReference type="InterPro" id="IPR002110">
    <property type="entry name" value="Ankyrin_rpt"/>
</dbReference>
<evidence type="ECO:0000313" key="6">
    <source>
        <dbReference type="Proteomes" id="UP001165080"/>
    </source>
</evidence>
<feature type="repeat" description="ANK" evidence="3">
    <location>
        <begin position="817"/>
        <end position="849"/>
    </location>
</feature>
<dbReference type="Proteomes" id="UP001165080">
    <property type="component" value="Unassembled WGS sequence"/>
</dbReference>
<dbReference type="PRINTS" id="PR01415">
    <property type="entry name" value="ANKYRIN"/>
</dbReference>
<organism evidence="5 6">
    <name type="scientific">Pleodorina starrii</name>
    <dbReference type="NCBI Taxonomy" id="330485"/>
    <lineage>
        <taxon>Eukaryota</taxon>
        <taxon>Viridiplantae</taxon>
        <taxon>Chlorophyta</taxon>
        <taxon>core chlorophytes</taxon>
        <taxon>Chlorophyceae</taxon>
        <taxon>CS clade</taxon>
        <taxon>Chlamydomonadales</taxon>
        <taxon>Volvocaceae</taxon>
        <taxon>Pleodorina</taxon>
    </lineage>
</organism>
<feature type="region of interest" description="Disordered" evidence="4">
    <location>
        <begin position="275"/>
        <end position="397"/>
    </location>
</feature>
<name>A0A9W6EXE2_9CHLO</name>
<proteinExistence type="predicted"/>
<dbReference type="InterPro" id="IPR036770">
    <property type="entry name" value="Ankyrin_rpt-contain_sf"/>
</dbReference>
<evidence type="ECO:0000256" key="1">
    <source>
        <dbReference type="ARBA" id="ARBA00022737"/>
    </source>
</evidence>
<feature type="region of interest" description="Disordered" evidence="4">
    <location>
        <begin position="475"/>
        <end position="512"/>
    </location>
</feature>
<keyword evidence="2 3" id="KW-0040">ANK repeat</keyword>
<feature type="compositionally biased region" description="Pro residues" evidence="4">
    <location>
        <begin position="301"/>
        <end position="320"/>
    </location>
</feature>
<feature type="repeat" description="ANK" evidence="3">
    <location>
        <begin position="850"/>
        <end position="882"/>
    </location>
</feature>
<protein>
    <submittedName>
        <fullName evidence="5">Uncharacterized protein</fullName>
    </submittedName>
</protein>
<evidence type="ECO:0000256" key="3">
    <source>
        <dbReference type="PROSITE-ProRule" id="PRU00023"/>
    </source>
</evidence>
<keyword evidence="6" id="KW-1185">Reference proteome</keyword>
<keyword evidence="1" id="KW-0677">Repeat</keyword>
<dbReference type="SUPFAM" id="SSF48403">
    <property type="entry name" value="Ankyrin repeat"/>
    <property type="match status" value="1"/>
</dbReference>
<feature type="compositionally biased region" description="Low complexity" evidence="4">
    <location>
        <begin position="644"/>
        <end position="665"/>
    </location>
</feature>
<evidence type="ECO:0000256" key="2">
    <source>
        <dbReference type="ARBA" id="ARBA00023043"/>
    </source>
</evidence>
<dbReference type="PROSITE" id="PS50297">
    <property type="entry name" value="ANK_REP_REGION"/>
    <property type="match status" value="3"/>
</dbReference>
<feature type="repeat" description="ANK" evidence="3">
    <location>
        <begin position="781"/>
        <end position="802"/>
    </location>
</feature>